<keyword evidence="4" id="KW-1185">Reference proteome</keyword>
<gene>
    <name evidence="3" type="ORF">MNKW57_14970</name>
</gene>
<reference evidence="3 4" key="1">
    <citation type="submission" date="2023-04" db="EMBL/GenBank/DDBJ databases">
        <title>Marinobulbifer ophiurae gen. nov., sp. Nov., isolate from tissue of brittle star Ophioplocus japonicus.</title>
        <authorList>
            <person name="Kawano K."/>
            <person name="Sawayama S."/>
            <person name="Nakagawa S."/>
        </authorList>
    </citation>
    <scope>NUCLEOTIDE SEQUENCE [LARGE SCALE GENOMIC DNA]</scope>
    <source>
        <strain evidence="3 4">NKW57</strain>
    </source>
</reference>
<dbReference type="EMBL" id="BSYJ01000003">
    <property type="protein sequence ID" value="GMG87176.1"/>
    <property type="molecule type" value="Genomic_DNA"/>
</dbReference>
<keyword evidence="2" id="KW-0472">Membrane</keyword>
<dbReference type="SUPFAM" id="SSF48452">
    <property type="entry name" value="TPR-like"/>
    <property type="match status" value="1"/>
</dbReference>
<feature type="transmembrane region" description="Helical" evidence="2">
    <location>
        <begin position="48"/>
        <end position="66"/>
    </location>
</feature>
<evidence type="ECO:0000313" key="3">
    <source>
        <dbReference type="EMBL" id="GMG87176.1"/>
    </source>
</evidence>
<protein>
    <recommendedName>
        <fullName evidence="5">Tetratricopeptide repeat protein</fullName>
    </recommendedName>
</protein>
<name>A0ABQ6LYJ7_9GAMM</name>
<dbReference type="Proteomes" id="UP001224392">
    <property type="component" value="Unassembled WGS sequence"/>
</dbReference>
<dbReference type="RefSeq" id="WP_285763813.1">
    <property type="nucleotide sequence ID" value="NZ_BSYJ01000003.1"/>
</dbReference>
<organism evidence="3 4">
    <name type="scientific">Biformimicrobium ophioploci</name>
    <dbReference type="NCBI Taxonomy" id="3036711"/>
    <lineage>
        <taxon>Bacteria</taxon>
        <taxon>Pseudomonadati</taxon>
        <taxon>Pseudomonadota</taxon>
        <taxon>Gammaproteobacteria</taxon>
        <taxon>Cellvibrionales</taxon>
        <taxon>Microbulbiferaceae</taxon>
        <taxon>Biformimicrobium</taxon>
    </lineage>
</organism>
<dbReference type="Gene3D" id="1.25.40.10">
    <property type="entry name" value="Tetratricopeptide repeat domain"/>
    <property type="match status" value="2"/>
</dbReference>
<keyword evidence="2" id="KW-1133">Transmembrane helix</keyword>
<evidence type="ECO:0008006" key="5">
    <source>
        <dbReference type="Google" id="ProtNLM"/>
    </source>
</evidence>
<sequence>MNKDQKSGIQHDIIRPADVALNSEAAEAGPEPVSATPRATKQSGGYRNLIIGTALSGMFVAVFWGLPRLVPEPKPIVIQPAQQASPAPAAKVAQSSPFTEAEIANQRRRVQEILQDIMDLKEDLEERQVQAWANDAYEAAAALAKEADGIYRQRRFNDALAQYEKSLTAFQALRDSIPERLEQLISQGFDAIDSGDAETATQSFDTVLTMSKDHPRGLRGADRSKLLPDLWPDVLAAQQTFAGGQLDKALQHVQAALEIDPDTSRAVALLPRIRQAITDRDYDAAMSEGYAALAAGNFKTARTRFSAAAKLKPQETAPATGLEQAKTGITRQLIQDKIAQAGKQEKSENWQQALALYQALLKQDSSLVDAHTGKARSTARAMLDTRLEKTLEDPLILGDAKNNRIARDLLGEARQVRDRNPGSPRLEAQISKLETALTQAAIPVAITLQSDNMTDVVIYRVGSMGNFSSKAVALKPGRYVAVGRRDGYRDVRREFTVTPSDKEQVIVIQCGEKVIASASG</sequence>
<evidence type="ECO:0000313" key="4">
    <source>
        <dbReference type="Proteomes" id="UP001224392"/>
    </source>
</evidence>
<feature type="coiled-coil region" evidence="1">
    <location>
        <begin position="103"/>
        <end position="130"/>
    </location>
</feature>
<keyword evidence="2" id="KW-0812">Transmembrane</keyword>
<keyword evidence="1" id="KW-0175">Coiled coil</keyword>
<dbReference type="InterPro" id="IPR011990">
    <property type="entry name" value="TPR-like_helical_dom_sf"/>
</dbReference>
<comment type="caution">
    <text evidence="3">The sequence shown here is derived from an EMBL/GenBank/DDBJ whole genome shotgun (WGS) entry which is preliminary data.</text>
</comment>
<accession>A0ABQ6LYJ7</accession>
<proteinExistence type="predicted"/>
<evidence type="ECO:0000256" key="2">
    <source>
        <dbReference type="SAM" id="Phobius"/>
    </source>
</evidence>
<evidence type="ECO:0000256" key="1">
    <source>
        <dbReference type="SAM" id="Coils"/>
    </source>
</evidence>